<dbReference type="InterPro" id="IPR036259">
    <property type="entry name" value="MFS_trans_sf"/>
</dbReference>
<sequence length="119" mass="12559">MALQAAALAVIAASTGFTGWAIGTILLGAGTAMFYPTLLAVIGDIAHPLWRGRTVGIYRVWRDLGYAVGAIIADLLGLHAAVWTAAAASAATALLVAFRMYETHPRRPGQTRERDISLP</sequence>
<protein>
    <submittedName>
        <fullName evidence="9">MFS family permease</fullName>
    </submittedName>
</protein>
<dbReference type="InterPro" id="IPR020846">
    <property type="entry name" value="MFS_dom"/>
</dbReference>
<evidence type="ECO:0000256" key="1">
    <source>
        <dbReference type="ARBA" id="ARBA00004651"/>
    </source>
</evidence>
<keyword evidence="10" id="KW-1185">Reference proteome</keyword>
<comment type="caution">
    <text evidence="9">The sequence shown here is derived from an EMBL/GenBank/DDBJ whole genome shotgun (WGS) entry which is preliminary data.</text>
</comment>
<evidence type="ECO:0000256" key="4">
    <source>
        <dbReference type="ARBA" id="ARBA00022692"/>
    </source>
</evidence>
<evidence type="ECO:0000256" key="2">
    <source>
        <dbReference type="ARBA" id="ARBA00022448"/>
    </source>
</evidence>
<feature type="domain" description="Major facilitator superfamily (MFS) profile" evidence="8">
    <location>
        <begin position="1"/>
        <end position="119"/>
    </location>
</feature>
<reference evidence="9 10" key="1">
    <citation type="submission" date="2021-03" db="EMBL/GenBank/DDBJ databases">
        <title>Sequencing the genomes of 1000 actinobacteria strains.</title>
        <authorList>
            <person name="Klenk H.-P."/>
        </authorList>
    </citation>
    <scope>NUCLEOTIDE SEQUENCE [LARGE SCALE GENOMIC DNA]</scope>
    <source>
        <strain evidence="9 10">DSM 45510</strain>
    </source>
</reference>
<dbReference type="Gene3D" id="1.20.1250.20">
    <property type="entry name" value="MFS general substrate transporter like domains"/>
    <property type="match status" value="1"/>
</dbReference>
<dbReference type="InterPro" id="IPR011701">
    <property type="entry name" value="MFS"/>
</dbReference>
<gene>
    <name evidence="9" type="ORF">JOM49_005296</name>
</gene>
<evidence type="ECO:0000313" key="10">
    <source>
        <dbReference type="Proteomes" id="UP000741013"/>
    </source>
</evidence>
<dbReference type="PROSITE" id="PS50850">
    <property type="entry name" value="MFS"/>
    <property type="match status" value="1"/>
</dbReference>
<accession>A0ABS4PY09</accession>
<name>A0ABS4PY09_9PSEU</name>
<comment type="subcellular location">
    <subcellularLocation>
        <location evidence="1">Cell membrane</location>
        <topology evidence="1">Multi-pass membrane protein</topology>
    </subcellularLocation>
</comment>
<evidence type="ECO:0000256" key="3">
    <source>
        <dbReference type="ARBA" id="ARBA00022475"/>
    </source>
</evidence>
<evidence type="ECO:0000256" key="6">
    <source>
        <dbReference type="ARBA" id="ARBA00023136"/>
    </source>
</evidence>
<keyword evidence="4 7" id="KW-0812">Transmembrane</keyword>
<organism evidence="9 10">
    <name type="scientific">Amycolatopsis magusensis</name>
    <dbReference type="NCBI Taxonomy" id="882444"/>
    <lineage>
        <taxon>Bacteria</taxon>
        <taxon>Bacillati</taxon>
        <taxon>Actinomycetota</taxon>
        <taxon>Actinomycetes</taxon>
        <taxon>Pseudonocardiales</taxon>
        <taxon>Pseudonocardiaceae</taxon>
        <taxon>Amycolatopsis</taxon>
    </lineage>
</organism>
<evidence type="ECO:0000256" key="7">
    <source>
        <dbReference type="SAM" id="Phobius"/>
    </source>
</evidence>
<keyword evidence="2" id="KW-0813">Transport</keyword>
<dbReference type="Proteomes" id="UP000741013">
    <property type="component" value="Unassembled WGS sequence"/>
</dbReference>
<keyword evidence="3" id="KW-1003">Cell membrane</keyword>
<keyword evidence="5 7" id="KW-1133">Transmembrane helix</keyword>
<evidence type="ECO:0000313" key="9">
    <source>
        <dbReference type="EMBL" id="MBP2183770.1"/>
    </source>
</evidence>
<dbReference type="PANTHER" id="PTHR23517:SF3">
    <property type="entry name" value="INTEGRAL MEMBRANE TRANSPORT PROTEIN"/>
    <property type="match status" value="1"/>
</dbReference>
<dbReference type="PANTHER" id="PTHR23517">
    <property type="entry name" value="RESISTANCE PROTEIN MDTM, PUTATIVE-RELATED-RELATED"/>
    <property type="match status" value="1"/>
</dbReference>
<feature type="transmembrane region" description="Helical" evidence="7">
    <location>
        <begin position="64"/>
        <end position="97"/>
    </location>
</feature>
<keyword evidence="6 7" id="KW-0472">Membrane</keyword>
<dbReference type="Pfam" id="PF07690">
    <property type="entry name" value="MFS_1"/>
    <property type="match status" value="1"/>
</dbReference>
<evidence type="ECO:0000256" key="5">
    <source>
        <dbReference type="ARBA" id="ARBA00022989"/>
    </source>
</evidence>
<dbReference type="InterPro" id="IPR050171">
    <property type="entry name" value="MFS_Transporters"/>
</dbReference>
<proteinExistence type="predicted"/>
<evidence type="ECO:0000259" key="8">
    <source>
        <dbReference type="PROSITE" id="PS50850"/>
    </source>
</evidence>
<dbReference type="EMBL" id="JAGGMS010000001">
    <property type="protein sequence ID" value="MBP2183770.1"/>
    <property type="molecule type" value="Genomic_DNA"/>
</dbReference>
<dbReference type="SUPFAM" id="SSF103473">
    <property type="entry name" value="MFS general substrate transporter"/>
    <property type="match status" value="1"/>
</dbReference>